<dbReference type="Gene3D" id="3.40.50.720">
    <property type="entry name" value="NAD(P)-binding Rossmann-like Domain"/>
    <property type="match status" value="1"/>
</dbReference>
<keyword evidence="2" id="KW-0560">Oxidoreductase</keyword>
<feature type="domain" description="Glycerol-3-phosphate dehydrogenase NAD-dependent N-terminal" evidence="4">
    <location>
        <begin position="3"/>
        <end position="157"/>
    </location>
</feature>
<dbReference type="InterPro" id="IPR006168">
    <property type="entry name" value="G3P_DH_NAD-dep"/>
</dbReference>
<dbReference type="Pfam" id="PF01210">
    <property type="entry name" value="NAD_Gly3P_dh_N"/>
    <property type="match status" value="1"/>
</dbReference>
<dbReference type="NCBIfam" id="NF000942">
    <property type="entry name" value="PRK00094.1-4"/>
    <property type="match status" value="1"/>
</dbReference>
<dbReference type="AlphaFoldDB" id="A0A6J7XTQ0"/>
<evidence type="ECO:0000256" key="2">
    <source>
        <dbReference type="ARBA" id="ARBA00023002"/>
    </source>
</evidence>
<protein>
    <submittedName>
        <fullName evidence="6">Unannotated protein</fullName>
    </submittedName>
</protein>
<dbReference type="Pfam" id="PF07479">
    <property type="entry name" value="NAD_Gly3P_dh_C"/>
    <property type="match status" value="1"/>
</dbReference>
<comment type="similarity">
    <text evidence="1">Belongs to the NAD-dependent glycerol-3-phosphate dehydrogenase family.</text>
</comment>
<evidence type="ECO:0000256" key="1">
    <source>
        <dbReference type="ARBA" id="ARBA00011009"/>
    </source>
</evidence>
<dbReference type="SUPFAM" id="SSF48179">
    <property type="entry name" value="6-phosphogluconate dehydrogenase C-terminal domain-like"/>
    <property type="match status" value="1"/>
</dbReference>
<dbReference type="InterPro" id="IPR036291">
    <property type="entry name" value="NAD(P)-bd_dom_sf"/>
</dbReference>
<evidence type="ECO:0000259" key="5">
    <source>
        <dbReference type="Pfam" id="PF07479"/>
    </source>
</evidence>
<dbReference type="HAMAP" id="MF_00394">
    <property type="entry name" value="NAD_Glyc3P_dehydrog"/>
    <property type="match status" value="1"/>
</dbReference>
<dbReference type="EMBL" id="CAFBSG010000002">
    <property type="protein sequence ID" value="CAB5239187.1"/>
    <property type="molecule type" value="Genomic_DNA"/>
</dbReference>
<dbReference type="GO" id="GO:0051287">
    <property type="term" value="F:NAD binding"/>
    <property type="evidence" value="ECO:0007669"/>
    <property type="project" value="InterPro"/>
</dbReference>
<feature type="domain" description="Glycerol-3-phosphate dehydrogenase NAD-dependent C-terminal" evidence="5">
    <location>
        <begin position="178"/>
        <end position="318"/>
    </location>
</feature>
<evidence type="ECO:0000256" key="3">
    <source>
        <dbReference type="ARBA" id="ARBA00023027"/>
    </source>
</evidence>
<dbReference type="Gene3D" id="1.10.1040.10">
    <property type="entry name" value="N-(1-d-carboxylethyl)-l-norvaline Dehydrogenase, domain 2"/>
    <property type="match status" value="1"/>
</dbReference>
<name>A0A6J7XTQ0_9ZZZZ</name>
<accession>A0A6J7XTQ0</accession>
<dbReference type="FunFam" id="3.40.50.720:FF:000019">
    <property type="entry name" value="Glycerol-3-phosphate dehydrogenase [NAD(P)+]"/>
    <property type="match status" value="1"/>
</dbReference>
<dbReference type="GO" id="GO:0046168">
    <property type="term" value="P:glycerol-3-phosphate catabolic process"/>
    <property type="evidence" value="ECO:0007669"/>
    <property type="project" value="InterPro"/>
</dbReference>
<dbReference type="InterPro" id="IPR006109">
    <property type="entry name" value="G3P_DH_NAD-dep_C"/>
</dbReference>
<dbReference type="InterPro" id="IPR008927">
    <property type="entry name" value="6-PGluconate_DH-like_C_sf"/>
</dbReference>
<dbReference type="PIRSF" id="PIRSF000114">
    <property type="entry name" value="Glycerol-3-P_dh"/>
    <property type="match status" value="1"/>
</dbReference>
<dbReference type="PANTHER" id="PTHR11728">
    <property type="entry name" value="GLYCEROL-3-PHOSPHATE DEHYDROGENASE"/>
    <property type="match status" value="1"/>
</dbReference>
<keyword evidence="3" id="KW-0520">NAD</keyword>
<proteinExistence type="inferred from homology"/>
<evidence type="ECO:0000259" key="4">
    <source>
        <dbReference type="Pfam" id="PF01210"/>
    </source>
</evidence>
<organism evidence="6">
    <name type="scientific">freshwater metagenome</name>
    <dbReference type="NCBI Taxonomy" id="449393"/>
    <lineage>
        <taxon>unclassified sequences</taxon>
        <taxon>metagenomes</taxon>
        <taxon>ecological metagenomes</taxon>
    </lineage>
</organism>
<dbReference type="InterPro" id="IPR011128">
    <property type="entry name" value="G3P_DH_NAD-dep_N"/>
</dbReference>
<dbReference type="InterPro" id="IPR013328">
    <property type="entry name" value="6PGD_dom2"/>
</dbReference>
<gene>
    <name evidence="6" type="ORF">UFOPK3554_00123</name>
</gene>
<dbReference type="GO" id="GO:0047952">
    <property type="term" value="F:glycerol-3-phosphate dehydrogenase [NAD(P)+] activity"/>
    <property type="evidence" value="ECO:0007669"/>
    <property type="project" value="TreeGrafter"/>
</dbReference>
<dbReference type="GO" id="GO:0005829">
    <property type="term" value="C:cytosol"/>
    <property type="evidence" value="ECO:0007669"/>
    <property type="project" value="TreeGrafter"/>
</dbReference>
<dbReference type="PANTHER" id="PTHR11728:SF1">
    <property type="entry name" value="GLYCEROL-3-PHOSPHATE DEHYDROGENASE [NAD(+)] 2, CHLOROPLASTIC"/>
    <property type="match status" value="1"/>
</dbReference>
<sequence length="333" mass="34971">MKKITVLGAGAWGTTLAQVLCDAGNDVVIWGRSSQVVNEINSSHTNTHYLGGIELPETLLATTDINQALAHSKTYVLAIPAQSLREVLRAWKPLIPLDALIISTLKGIEVTTDMRMSEIIEEVLETQNIAVITGPNLASELALRQPAGAVAAAHTHDIAVTVQELFSTQYYRVYTSIDLVGCELAGAIKSVIVLAVGMAIGMDLGENTQAMLITRGLNEVARLAAAHGADPLSVAGLAGMGDLVASAGSPLSRNRTFGEALGRSGSMEYARMNVAKTVEGVASSSAALELAHRVGVEVPVIEAVADVVHGTITPLAALDRLMTISTMAENFIK</sequence>
<dbReference type="PRINTS" id="PR00077">
    <property type="entry name" value="GPDHDRGNASE"/>
</dbReference>
<evidence type="ECO:0000313" key="6">
    <source>
        <dbReference type="EMBL" id="CAB5239187.1"/>
    </source>
</evidence>
<dbReference type="SUPFAM" id="SSF51735">
    <property type="entry name" value="NAD(P)-binding Rossmann-fold domains"/>
    <property type="match status" value="1"/>
</dbReference>
<reference evidence="6" key="1">
    <citation type="submission" date="2020-05" db="EMBL/GenBank/DDBJ databases">
        <authorList>
            <person name="Chiriac C."/>
            <person name="Salcher M."/>
            <person name="Ghai R."/>
            <person name="Kavagutti S V."/>
        </authorList>
    </citation>
    <scope>NUCLEOTIDE SEQUENCE</scope>
</reference>
<dbReference type="GO" id="GO:0005975">
    <property type="term" value="P:carbohydrate metabolic process"/>
    <property type="evidence" value="ECO:0007669"/>
    <property type="project" value="InterPro"/>
</dbReference>
<dbReference type="NCBIfam" id="NF000940">
    <property type="entry name" value="PRK00094.1-2"/>
    <property type="match status" value="1"/>
</dbReference>